<reference evidence="1" key="1">
    <citation type="submission" date="2021-07" db="EMBL/GenBank/DDBJ databases">
        <authorList>
            <person name="Catto M.A."/>
            <person name="Jacobson A."/>
            <person name="Kennedy G."/>
            <person name="Labadie P."/>
            <person name="Hunt B.G."/>
            <person name="Srinivasan R."/>
        </authorList>
    </citation>
    <scope>NUCLEOTIDE SEQUENCE</scope>
    <source>
        <strain evidence="1">PL_HMW_Pooled</strain>
        <tissue evidence="1">Head</tissue>
    </source>
</reference>
<proteinExistence type="predicted"/>
<comment type="caution">
    <text evidence="1">The sequence shown here is derived from an EMBL/GenBank/DDBJ whole genome shotgun (WGS) entry which is preliminary data.</text>
</comment>
<evidence type="ECO:0000313" key="1">
    <source>
        <dbReference type="EMBL" id="KAK3920935.1"/>
    </source>
</evidence>
<evidence type="ECO:0000313" key="2">
    <source>
        <dbReference type="Proteomes" id="UP001219518"/>
    </source>
</evidence>
<dbReference type="AlphaFoldDB" id="A0AAE1HGH5"/>
<accession>A0AAE1HGH5</accession>
<protein>
    <submittedName>
        <fullName evidence="1">Sporozoite surface protein P36</fullName>
    </submittedName>
</protein>
<name>A0AAE1HGH5_9NEOP</name>
<organism evidence="1 2">
    <name type="scientific">Frankliniella fusca</name>
    <dbReference type="NCBI Taxonomy" id="407009"/>
    <lineage>
        <taxon>Eukaryota</taxon>
        <taxon>Metazoa</taxon>
        <taxon>Ecdysozoa</taxon>
        <taxon>Arthropoda</taxon>
        <taxon>Hexapoda</taxon>
        <taxon>Insecta</taxon>
        <taxon>Pterygota</taxon>
        <taxon>Neoptera</taxon>
        <taxon>Paraneoptera</taxon>
        <taxon>Thysanoptera</taxon>
        <taxon>Terebrantia</taxon>
        <taxon>Thripoidea</taxon>
        <taxon>Thripidae</taxon>
        <taxon>Frankliniella</taxon>
    </lineage>
</organism>
<dbReference type="EMBL" id="JAHWGI010001024">
    <property type="protein sequence ID" value="KAK3920935.1"/>
    <property type="molecule type" value="Genomic_DNA"/>
</dbReference>
<keyword evidence="2" id="KW-1185">Reference proteome</keyword>
<gene>
    <name evidence="1" type="ORF">KUF71_010172</name>
</gene>
<dbReference type="Proteomes" id="UP001219518">
    <property type="component" value="Unassembled WGS sequence"/>
</dbReference>
<sequence>MVNNILMNPVAYPHWRVEDGQVFKKIFTGTSPEATWVRLVPQEKRKEVLEECRCSSFRPFWILQDI</sequence>
<reference evidence="1" key="2">
    <citation type="journal article" date="2023" name="BMC Genomics">
        <title>Pest status, molecular evolution, and epigenetic factors derived from the genome assembly of Frankliniella fusca, a thysanopteran phytovirus vector.</title>
        <authorList>
            <person name="Catto M.A."/>
            <person name="Labadie P.E."/>
            <person name="Jacobson A.L."/>
            <person name="Kennedy G.G."/>
            <person name="Srinivasan R."/>
            <person name="Hunt B.G."/>
        </authorList>
    </citation>
    <scope>NUCLEOTIDE SEQUENCE</scope>
    <source>
        <strain evidence="1">PL_HMW_Pooled</strain>
    </source>
</reference>